<dbReference type="PANTHER" id="PTHR43329">
    <property type="entry name" value="EPOXIDE HYDROLASE"/>
    <property type="match status" value="1"/>
</dbReference>
<name>A0A0P0P0A2_9CAUL</name>
<evidence type="ECO:0000256" key="1">
    <source>
        <dbReference type="ARBA" id="ARBA00022801"/>
    </source>
</evidence>
<dbReference type="STRING" id="69395.AQ619_11065"/>
<dbReference type="InterPro" id="IPR000639">
    <property type="entry name" value="Epox_hydrolase-like"/>
</dbReference>
<evidence type="ECO:0000313" key="3">
    <source>
        <dbReference type="EMBL" id="ALL13831.1"/>
    </source>
</evidence>
<dbReference type="PRINTS" id="PR00412">
    <property type="entry name" value="EPOXHYDRLASE"/>
</dbReference>
<proteinExistence type="predicted"/>
<dbReference type="EMBL" id="CP013002">
    <property type="protein sequence ID" value="ALL13831.1"/>
    <property type="molecule type" value="Genomic_DNA"/>
</dbReference>
<dbReference type="Pfam" id="PF00561">
    <property type="entry name" value="Abhydrolase_1"/>
    <property type="match status" value="1"/>
</dbReference>
<sequence length="332" mass="37362">MSRTEERPLAPPMPAPSFATVNGIRMAYYEAGPRQGVPIVLCHGFPEFSYSWRHQIAALAAAGRWVIAPDQRGYGLTECPEAVEAYDIEHLTGDLVGLIDHLGVDKAVFCGHDWGGIIVWAMPLLHPDRCAGIIGLNTPFTPRLPLDPIEMYRRAYGDDMYIVHFQKPGIADAQLAADPEKTIRYFMRLPGDSVEAFEARPAEKRSLALQEGLVRYNWRTDPNQVLRPEEAAVFTEAFTRTGFTGGINWYRNFTRNWERSEHLPRRIDGLPCLMIMAEHDVVLPPSLCDRMGEQIEDLEKVLIKGSGHWTQQEKPAEVNAAIGAWLARRFPA</sequence>
<dbReference type="InterPro" id="IPR000073">
    <property type="entry name" value="AB_hydrolase_1"/>
</dbReference>
<dbReference type="SUPFAM" id="SSF53474">
    <property type="entry name" value="alpha/beta-Hydrolases"/>
    <property type="match status" value="1"/>
</dbReference>
<evidence type="ECO:0000313" key="4">
    <source>
        <dbReference type="Proteomes" id="UP000056905"/>
    </source>
</evidence>
<evidence type="ECO:0000259" key="2">
    <source>
        <dbReference type="Pfam" id="PF00561"/>
    </source>
</evidence>
<feature type="domain" description="AB hydrolase-1" evidence="2">
    <location>
        <begin position="38"/>
        <end position="315"/>
    </location>
</feature>
<organism evidence="3 4">
    <name type="scientific">Caulobacter henricii</name>
    <dbReference type="NCBI Taxonomy" id="69395"/>
    <lineage>
        <taxon>Bacteria</taxon>
        <taxon>Pseudomonadati</taxon>
        <taxon>Pseudomonadota</taxon>
        <taxon>Alphaproteobacteria</taxon>
        <taxon>Caulobacterales</taxon>
        <taxon>Caulobacteraceae</taxon>
        <taxon>Caulobacter</taxon>
    </lineage>
</organism>
<dbReference type="GO" id="GO:0016787">
    <property type="term" value="F:hydrolase activity"/>
    <property type="evidence" value="ECO:0007669"/>
    <property type="project" value="UniProtKB-KW"/>
</dbReference>
<gene>
    <name evidence="3" type="ORF">AQ619_11065</name>
</gene>
<reference evidence="3 4" key="1">
    <citation type="submission" date="2015-10" db="EMBL/GenBank/DDBJ databases">
        <title>Conservation of the essential genome among Caulobacter and Brevundimonas species.</title>
        <authorList>
            <person name="Scott D."/>
            <person name="Ely B."/>
        </authorList>
    </citation>
    <scope>NUCLEOTIDE SEQUENCE [LARGE SCALE GENOMIC DNA]</scope>
    <source>
        <strain evidence="3 4">CB4</strain>
    </source>
</reference>
<dbReference type="OrthoDB" id="9804723at2"/>
<keyword evidence="4" id="KW-1185">Reference proteome</keyword>
<dbReference type="Gene3D" id="3.40.50.1820">
    <property type="entry name" value="alpha/beta hydrolase"/>
    <property type="match status" value="1"/>
</dbReference>
<dbReference type="KEGG" id="chq:AQ619_11065"/>
<dbReference type="Proteomes" id="UP000056905">
    <property type="component" value="Chromosome"/>
</dbReference>
<accession>A0A0P0P0A2</accession>
<keyword evidence="1 3" id="KW-0378">Hydrolase</keyword>
<protein>
    <submittedName>
        <fullName evidence="3">Epoxide hydrolase</fullName>
    </submittedName>
</protein>
<dbReference type="InterPro" id="IPR029058">
    <property type="entry name" value="AB_hydrolase_fold"/>
</dbReference>
<dbReference type="AlphaFoldDB" id="A0A0P0P0A2"/>